<evidence type="ECO:0000313" key="2">
    <source>
        <dbReference type="EMBL" id="PLW81865.1"/>
    </source>
</evidence>
<evidence type="ECO:0000313" key="3">
    <source>
        <dbReference type="Proteomes" id="UP000234845"/>
    </source>
</evidence>
<dbReference type="EMBL" id="PKLZ01000010">
    <property type="protein sequence ID" value="PLW81865.1"/>
    <property type="molecule type" value="Genomic_DNA"/>
</dbReference>
<dbReference type="AlphaFoldDB" id="A0A2N5Y0E8"/>
<organism evidence="2 3">
    <name type="scientific">Kineobactrum sediminis</name>
    <dbReference type="NCBI Taxonomy" id="1905677"/>
    <lineage>
        <taxon>Bacteria</taxon>
        <taxon>Pseudomonadati</taxon>
        <taxon>Pseudomonadota</taxon>
        <taxon>Gammaproteobacteria</taxon>
        <taxon>Cellvibrionales</taxon>
        <taxon>Halieaceae</taxon>
        <taxon>Kineobactrum</taxon>
    </lineage>
</organism>
<evidence type="ECO:0000256" key="1">
    <source>
        <dbReference type="SAM" id="SignalP"/>
    </source>
</evidence>
<dbReference type="OrthoDB" id="5723289at2"/>
<protein>
    <submittedName>
        <fullName evidence="2">Uncharacterized protein</fullName>
    </submittedName>
</protein>
<proteinExistence type="predicted"/>
<feature type="chain" id="PRO_5014762819" evidence="1">
    <location>
        <begin position="32"/>
        <end position="312"/>
    </location>
</feature>
<comment type="caution">
    <text evidence="2">The sequence shown here is derived from an EMBL/GenBank/DDBJ whole genome shotgun (WGS) entry which is preliminary data.</text>
</comment>
<accession>A0A2N5Y0E8</accession>
<reference evidence="3" key="1">
    <citation type="submission" date="2017-11" db="EMBL/GenBank/DDBJ databases">
        <title>The draft genome sequence of Chromatocurvus sp. F02.</title>
        <authorList>
            <person name="Du Z.-J."/>
            <person name="Chang Y.-Q."/>
        </authorList>
    </citation>
    <scope>NUCLEOTIDE SEQUENCE [LARGE SCALE GENOMIC DNA]</scope>
    <source>
        <strain evidence="3">F02</strain>
    </source>
</reference>
<name>A0A2N5Y0E8_9GAMM</name>
<sequence length="312" mass="33708">MKTGVQPARLARGAVYILGLLLALAGQPALAADGSRYQRTVAALPEATSEIRGDFAAIALAQLAEAYLAEARQARTEAVGVPGSTRLLSWSRGVERYVRELWAAHAEVAQGHPVELQVLPMSDAAVTVAGRTVILSHPRRDQQAVFEQAALAEFCTAHDCLQLLAVAPAGNREPIPVSALPRSADWVFTARGNVCVQQGLSLHFSPGGSLPRQRKVCAQLFAELQTLLVELRWQQRQGVMIDWSVFTLAAAPDREQHLVTLNGAGDALLLNLPLLYRSDGLTERLQGWLQASLAGSVFPELILPATDYNWGQ</sequence>
<dbReference type="RefSeq" id="WP_101522147.1">
    <property type="nucleotide sequence ID" value="NZ_PKLZ01000010.1"/>
</dbReference>
<gene>
    <name evidence="2" type="ORF">CWI75_14070</name>
</gene>
<keyword evidence="1" id="KW-0732">Signal</keyword>
<dbReference type="Proteomes" id="UP000234845">
    <property type="component" value="Unassembled WGS sequence"/>
</dbReference>
<feature type="signal peptide" evidence="1">
    <location>
        <begin position="1"/>
        <end position="31"/>
    </location>
</feature>
<keyword evidence="3" id="KW-1185">Reference proteome</keyword>